<dbReference type="GO" id="GO:0061343">
    <property type="term" value="P:cell adhesion involved in heart morphogenesis"/>
    <property type="evidence" value="ECO:0007669"/>
    <property type="project" value="TreeGrafter"/>
</dbReference>
<dbReference type="GO" id="GO:0031012">
    <property type="term" value="C:extracellular matrix"/>
    <property type="evidence" value="ECO:0007669"/>
    <property type="project" value="TreeGrafter"/>
</dbReference>
<keyword evidence="1" id="KW-0808">Transferase</keyword>
<reference evidence="2" key="1">
    <citation type="submission" date="2017-11" db="EMBL/GenBank/DDBJ databases">
        <authorList>
            <person name="Lima N.C."/>
            <person name="Parody-Merino A.M."/>
            <person name="Battley P.F."/>
            <person name="Fidler A.E."/>
            <person name="Prosdocimi F."/>
        </authorList>
    </citation>
    <scope>NUCLEOTIDE SEQUENCE [LARGE SCALE GENOMIC DNA]</scope>
</reference>
<reference evidence="2" key="2">
    <citation type="submission" date="2017-12" db="EMBL/GenBank/DDBJ databases">
        <title>Genome sequence of the Bar-tailed Godwit (Limosa lapponica baueri).</title>
        <authorList>
            <person name="Lima N.C.B."/>
            <person name="Parody-Merino A.M."/>
            <person name="Battley P.F."/>
            <person name="Fidler A.E."/>
            <person name="Prosdocimi F."/>
        </authorList>
    </citation>
    <scope>NUCLEOTIDE SEQUENCE [LARGE SCALE GENOMIC DNA]</scope>
</reference>
<dbReference type="GO" id="GO:0016301">
    <property type="term" value="F:kinase activity"/>
    <property type="evidence" value="ECO:0007669"/>
    <property type="project" value="UniProtKB-KW"/>
</dbReference>
<gene>
    <name evidence="1" type="ORF">llap_10926</name>
</gene>
<dbReference type="PANTHER" id="PTHR33395">
    <property type="entry name" value="TRANSCRIPTASE, PUTATIVE-RELATED-RELATED"/>
    <property type="match status" value="1"/>
</dbReference>
<protein>
    <submittedName>
        <fullName evidence="1">Glycerol kinase</fullName>
    </submittedName>
</protein>
<keyword evidence="2" id="KW-1185">Reference proteome</keyword>
<sequence length="200" mass="23309">MSQRCAQVVKRPNSILACMLYAAWSESFVTLQKILIEEPKRRNALVDLIHTDKEVLVGNAKVKGSLGCSDHEVMVFRIMKAGRRVKSKLTMLNFRRVDFDLFKDLLGRVPWDMVLDGRGAQESRLIFKDHLLQAQGSSILISMKSGKSVWRPAWMNNELLAKIKDKKEAYRGWKEEQVTWEEYRNIVRASRDERKLRKRC</sequence>
<dbReference type="EMBL" id="KZ506660">
    <property type="protein sequence ID" value="PKU38766.1"/>
    <property type="molecule type" value="Genomic_DNA"/>
</dbReference>
<keyword evidence="1" id="KW-0418">Kinase</keyword>
<evidence type="ECO:0000313" key="2">
    <source>
        <dbReference type="Proteomes" id="UP000233556"/>
    </source>
</evidence>
<dbReference type="PANTHER" id="PTHR33395:SF22">
    <property type="entry name" value="REVERSE TRANSCRIPTASE DOMAIN-CONTAINING PROTEIN"/>
    <property type="match status" value="1"/>
</dbReference>
<dbReference type="AlphaFoldDB" id="A0A2I0TY75"/>
<dbReference type="OrthoDB" id="6118220at2759"/>
<evidence type="ECO:0000313" key="1">
    <source>
        <dbReference type="EMBL" id="PKU38766.1"/>
    </source>
</evidence>
<dbReference type="GO" id="GO:0007508">
    <property type="term" value="P:larval heart development"/>
    <property type="evidence" value="ECO:0007669"/>
    <property type="project" value="TreeGrafter"/>
</dbReference>
<name>A0A2I0TY75_LIMLA</name>
<proteinExistence type="predicted"/>
<dbReference type="Proteomes" id="UP000233556">
    <property type="component" value="Unassembled WGS sequence"/>
</dbReference>
<organism evidence="1 2">
    <name type="scientific">Limosa lapponica baueri</name>
    <dbReference type="NCBI Taxonomy" id="1758121"/>
    <lineage>
        <taxon>Eukaryota</taxon>
        <taxon>Metazoa</taxon>
        <taxon>Chordata</taxon>
        <taxon>Craniata</taxon>
        <taxon>Vertebrata</taxon>
        <taxon>Euteleostomi</taxon>
        <taxon>Archelosauria</taxon>
        <taxon>Archosauria</taxon>
        <taxon>Dinosauria</taxon>
        <taxon>Saurischia</taxon>
        <taxon>Theropoda</taxon>
        <taxon>Coelurosauria</taxon>
        <taxon>Aves</taxon>
        <taxon>Neognathae</taxon>
        <taxon>Neoaves</taxon>
        <taxon>Charadriiformes</taxon>
        <taxon>Scolopacidae</taxon>
        <taxon>Limosa</taxon>
    </lineage>
</organism>
<accession>A0A2I0TY75</accession>